<keyword evidence="4" id="KW-0732">Signal</keyword>
<dbReference type="InterPro" id="IPR050515">
    <property type="entry name" value="Beta-lactam/transpept"/>
</dbReference>
<feature type="transmembrane region" description="Helical" evidence="8">
    <location>
        <begin position="60"/>
        <end position="79"/>
    </location>
</feature>
<dbReference type="GO" id="GO:0008800">
    <property type="term" value="F:beta-lactamase activity"/>
    <property type="evidence" value="ECO:0007669"/>
    <property type="project" value="UniProtKB-EC"/>
</dbReference>
<dbReference type="GO" id="GO:0071555">
    <property type="term" value="P:cell wall organization"/>
    <property type="evidence" value="ECO:0007669"/>
    <property type="project" value="TreeGrafter"/>
</dbReference>
<evidence type="ECO:0000256" key="8">
    <source>
        <dbReference type="SAM" id="Phobius"/>
    </source>
</evidence>
<dbReference type="Proteomes" id="UP000663918">
    <property type="component" value="Chromosome"/>
</dbReference>
<dbReference type="GO" id="GO:0008658">
    <property type="term" value="F:penicillin binding"/>
    <property type="evidence" value="ECO:0007669"/>
    <property type="project" value="TreeGrafter"/>
</dbReference>
<comment type="similarity">
    <text evidence="2">Belongs to the class-D beta-lactamase family.</text>
</comment>
<dbReference type="SUPFAM" id="SSF56601">
    <property type="entry name" value="beta-lactamase/transpeptidase-like"/>
    <property type="match status" value="1"/>
</dbReference>
<dbReference type="KEGG" id="bgoe:IFJ75_05200"/>
<evidence type="ECO:0000256" key="7">
    <source>
        <dbReference type="SAM" id="MobiDB-lite"/>
    </source>
</evidence>
<keyword evidence="5" id="KW-0378">Hydrolase</keyword>
<protein>
    <recommendedName>
        <fullName evidence="3">beta-lactamase</fullName>
        <ecNumber evidence="3">3.5.2.6</ecNumber>
    </recommendedName>
</protein>
<gene>
    <name evidence="9" type="ORF">IFJ75_05200</name>
</gene>
<evidence type="ECO:0000256" key="2">
    <source>
        <dbReference type="ARBA" id="ARBA00007898"/>
    </source>
</evidence>
<dbReference type="RefSeq" id="WP_207931573.1">
    <property type="nucleotide sequence ID" value="NZ_CP062222.1"/>
</dbReference>
<accession>A0A975GW79</accession>
<proteinExistence type="inferred from homology"/>
<evidence type="ECO:0000313" key="10">
    <source>
        <dbReference type="Proteomes" id="UP000663918"/>
    </source>
</evidence>
<evidence type="ECO:0000256" key="5">
    <source>
        <dbReference type="ARBA" id="ARBA00022801"/>
    </source>
</evidence>
<dbReference type="GO" id="GO:0046677">
    <property type="term" value="P:response to antibiotic"/>
    <property type="evidence" value="ECO:0007669"/>
    <property type="project" value="UniProtKB-KW"/>
</dbReference>
<dbReference type="PANTHER" id="PTHR30627">
    <property type="entry name" value="PEPTIDOGLYCAN D,D-TRANSPEPTIDASE"/>
    <property type="match status" value="1"/>
</dbReference>
<evidence type="ECO:0000256" key="6">
    <source>
        <dbReference type="ARBA" id="ARBA00023251"/>
    </source>
</evidence>
<dbReference type="AlphaFoldDB" id="A0A975GW79"/>
<dbReference type="PANTHER" id="PTHR30627:SF6">
    <property type="entry name" value="BETA-LACTAMASE YBXI-RELATED"/>
    <property type="match status" value="1"/>
</dbReference>
<keyword evidence="10" id="KW-1185">Reference proteome</keyword>
<evidence type="ECO:0000256" key="4">
    <source>
        <dbReference type="ARBA" id="ARBA00022729"/>
    </source>
</evidence>
<evidence type="ECO:0000256" key="3">
    <source>
        <dbReference type="ARBA" id="ARBA00012865"/>
    </source>
</evidence>
<keyword evidence="8" id="KW-0472">Membrane</keyword>
<name>A0A975GW79_9CAUL</name>
<feature type="compositionally biased region" description="Pro residues" evidence="7">
    <location>
        <begin position="29"/>
        <end position="44"/>
    </location>
</feature>
<comment type="catalytic activity">
    <reaction evidence="1">
        <text>a beta-lactam + H2O = a substituted beta-amino acid</text>
        <dbReference type="Rhea" id="RHEA:20401"/>
        <dbReference type="ChEBI" id="CHEBI:15377"/>
        <dbReference type="ChEBI" id="CHEBI:35627"/>
        <dbReference type="ChEBI" id="CHEBI:140347"/>
        <dbReference type="EC" id="3.5.2.6"/>
    </reaction>
</comment>
<dbReference type="Gene3D" id="3.40.710.10">
    <property type="entry name" value="DD-peptidase/beta-lactamase superfamily"/>
    <property type="match status" value="1"/>
</dbReference>
<keyword evidence="6" id="KW-0046">Antibiotic resistance</keyword>
<keyword evidence="8" id="KW-1133">Transmembrane helix</keyword>
<keyword evidence="8" id="KW-0812">Transmembrane</keyword>
<dbReference type="InterPro" id="IPR012338">
    <property type="entry name" value="Beta-lactam/transpept-like"/>
</dbReference>
<evidence type="ECO:0000313" key="9">
    <source>
        <dbReference type="EMBL" id="QTC92292.1"/>
    </source>
</evidence>
<evidence type="ECO:0000256" key="1">
    <source>
        <dbReference type="ARBA" id="ARBA00001526"/>
    </source>
</evidence>
<feature type="region of interest" description="Disordered" evidence="7">
    <location>
        <begin position="21"/>
        <end position="50"/>
    </location>
</feature>
<reference evidence="9" key="1">
    <citation type="submission" date="2020-09" db="EMBL/GenBank/DDBJ databases">
        <title>Brevundimonas sp. LVF2 isolated from a puddle in Goettingen, Germany.</title>
        <authorList>
            <person name="Friedrich I."/>
            <person name="Klassen A."/>
            <person name="Hannes N."/>
            <person name="Schneider D."/>
            <person name="Hertel R."/>
            <person name="Daniel R."/>
        </authorList>
    </citation>
    <scope>NUCLEOTIDE SEQUENCE</scope>
    <source>
        <strain evidence="9">LVF2</strain>
    </source>
</reference>
<dbReference type="EMBL" id="CP062222">
    <property type="protein sequence ID" value="QTC92292.1"/>
    <property type="molecule type" value="Genomic_DNA"/>
</dbReference>
<organism evidence="9 10">
    <name type="scientific">Brevundimonas goettingensis</name>
    <dbReference type="NCBI Taxonomy" id="2774190"/>
    <lineage>
        <taxon>Bacteria</taxon>
        <taxon>Pseudomonadati</taxon>
        <taxon>Pseudomonadota</taxon>
        <taxon>Alphaproteobacteria</taxon>
        <taxon>Caulobacterales</taxon>
        <taxon>Caulobacteraceae</taxon>
        <taxon>Brevundimonas</taxon>
    </lineage>
</organism>
<dbReference type="EC" id="3.5.2.6" evidence="3"/>
<dbReference type="GO" id="GO:0005886">
    <property type="term" value="C:plasma membrane"/>
    <property type="evidence" value="ECO:0007669"/>
    <property type="project" value="TreeGrafter"/>
</dbReference>
<sequence>MARGKSLIAAGKKKAAAAAEALAAKAAATPPPPGSPQEPPPEAPRGPTIPRVSLPSSRLAPGWIVGFVFVLLIVGAPWIRELMGHPRSDIHAVRQADAYNALINDLVLKRGWLEIKQRPDGEVRIQPSALAPGDAEGWKAFVRSSYLRVDMTEPGRWLFDDDLGRGARLTEIDPTAHQVLGPYAGTLQWRGDIQFRTGSSGGASLRRVGETRAFLFRPARGASEGGLTTATLNLFKPEEGEGQSLWPRRYRFVDEKEVADVIALDNQNALVRVIGGSPVVVTVAGVEASAGPGEVQYLRLPADRDLVFTRGERAERFVYEVAAPTVSRFEAVSGQRLRAPGLESFARSLEPAVTRRDDRPIVVTLDQRLQSEAESQLHAIVDQLAPAPAFRSAVTMMDGMTGEVLAIASLPVATADQQDDTRGRHRFTTSNHNFDLMPVGSVAKAPLSMAILQTFPALATLEVRPGAPGFRELLGVDLGTRRADGMAFSDTVSGPAWMNFTRFLEASSNKYAAALMLLSLSDDPTKPDQSLPAAPTDCYRISGAQRCQLPVTPILSGQPRGEFGIVPDMAQQRAVPWALELTRLFGVQAEFDRETPRRDTSVWQAKAGGVNLDSPALQALGLERESLGLNVIHDLKGDYLMSTLGGGRSRWSTLRLAEVFSRMVLRRQVEARFLIDAERPPLQPLMIRDEAWKPMMTGLRAVVGPGGTGHEIKLPTAPEGQEYRIFAKTGTPNVDRQQALNPVDLTMMALAAYDCGLKWDTRERQLTLADQSGTTSGLRRAHERVKPICRTVIDGVGVAALTQAFQRIDRMGSGGSAPSALQVDRETGRVLGVSPDAGFDAEKGHAIALAIARYEVGSSDDRPLRALTVAINVQQRSDAIHNPATKVAALLVQDRAVLDWLAQDSPNRVIG</sequence>